<organism evidence="10 11">
    <name type="scientific">Candidatus Doudnabacteria bacterium RIFCSPHIGHO2_01_FULL_46_24</name>
    <dbReference type="NCBI Taxonomy" id="1817825"/>
    <lineage>
        <taxon>Bacteria</taxon>
        <taxon>Candidatus Doudnaibacteriota</taxon>
    </lineage>
</organism>
<dbReference type="InterPro" id="IPR017860">
    <property type="entry name" value="Peptidase_M22_CS"/>
</dbReference>
<dbReference type="InterPro" id="IPR043129">
    <property type="entry name" value="ATPase_NBD"/>
</dbReference>
<dbReference type="InterPro" id="IPR017861">
    <property type="entry name" value="KAE1/TsaD"/>
</dbReference>
<feature type="binding site" evidence="8">
    <location>
        <position position="304"/>
    </location>
    <ligand>
        <name>Fe cation</name>
        <dbReference type="ChEBI" id="CHEBI:24875"/>
    </ligand>
</feature>
<dbReference type="PROSITE" id="PS01016">
    <property type="entry name" value="GLYCOPROTEASE"/>
    <property type="match status" value="1"/>
</dbReference>
<comment type="cofactor">
    <cofactor evidence="8">
        <name>Fe(2+)</name>
        <dbReference type="ChEBI" id="CHEBI:29033"/>
    </cofactor>
    <text evidence="8">Binds 1 Fe(2+) ion per subunit.</text>
</comment>
<comment type="caution">
    <text evidence="10">The sequence shown here is derived from an EMBL/GenBank/DDBJ whole genome shotgun (WGS) entry which is preliminary data.</text>
</comment>
<proteinExistence type="inferred from homology"/>
<dbReference type="AlphaFoldDB" id="A0A1F5NT83"/>
<feature type="binding site" evidence="8">
    <location>
        <begin position="137"/>
        <end position="141"/>
    </location>
    <ligand>
        <name>substrate</name>
    </ligand>
</feature>
<dbReference type="GO" id="GO:0002949">
    <property type="term" value="P:tRNA threonylcarbamoyladenosine modification"/>
    <property type="evidence" value="ECO:0007669"/>
    <property type="project" value="UniProtKB-UniRule"/>
</dbReference>
<feature type="binding site" evidence="8">
    <location>
        <position position="170"/>
    </location>
    <ligand>
        <name>substrate</name>
    </ligand>
</feature>
<dbReference type="SUPFAM" id="SSF53067">
    <property type="entry name" value="Actin-like ATPase domain"/>
    <property type="match status" value="2"/>
</dbReference>
<comment type="similarity">
    <text evidence="8">Belongs to the KAE1 / TsaD family.</text>
</comment>
<evidence type="ECO:0000259" key="9">
    <source>
        <dbReference type="Pfam" id="PF00814"/>
    </source>
</evidence>
<dbReference type="STRING" id="1817825.A2720_04460"/>
<keyword evidence="3 8" id="KW-0819">tRNA processing</keyword>
<feature type="binding site" evidence="8">
    <location>
        <position position="183"/>
    </location>
    <ligand>
        <name>substrate</name>
    </ligand>
</feature>
<keyword evidence="1 8" id="KW-0963">Cytoplasm</keyword>
<feature type="binding site" evidence="8">
    <location>
        <position position="110"/>
    </location>
    <ligand>
        <name>Fe cation</name>
        <dbReference type="ChEBI" id="CHEBI:24875"/>
    </ligand>
</feature>
<protein>
    <recommendedName>
        <fullName evidence="8">tRNA N6-adenosine threonylcarbamoyltransferase</fullName>
        <ecNumber evidence="8">2.3.1.234</ecNumber>
    </recommendedName>
    <alternativeName>
        <fullName evidence="8">N6-L-threonylcarbamoyladenine synthase</fullName>
        <shortName evidence="8">t(6)A synthase</shortName>
    </alternativeName>
    <alternativeName>
        <fullName evidence="8">t(6)A37 threonylcarbamoyladenosine biosynthesis protein TsaD</fullName>
    </alternativeName>
    <alternativeName>
        <fullName evidence="8">tRNA threonylcarbamoyladenosine biosynthesis protein TsaD</fullName>
    </alternativeName>
</protein>
<dbReference type="HAMAP" id="MF_01445">
    <property type="entry name" value="TsaD"/>
    <property type="match status" value="1"/>
</dbReference>
<evidence type="ECO:0000256" key="6">
    <source>
        <dbReference type="ARBA" id="ARBA00023315"/>
    </source>
</evidence>
<keyword evidence="2 8" id="KW-0808">Transferase</keyword>
<dbReference type="EMBL" id="MFEL01000018">
    <property type="protein sequence ID" value="OGE80784.1"/>
    <property type="molecule type" value="Genomic_DNA"/>
</dbReference>
<evidence type="ECO:0000256" key="1">
    <source>
        <dbReference type="ARBA" id="ARBA00022490"/>
    </source>
</evidence>
<evidence type="ECO:0000256" key="2">
    <source>
        <dbReference type="ARBA" id="ARBA00022679"/>
    </source>
</evidence>
<comment type="function">
    <text evidence="8">Required for the formation of a threonylcarbamoyl group on adenosine at position 37 (t(6)A37) in tRNAs that read codons beginning with adenine. Is involved in the transfer of the threonylcarbamoyl moiety of threonylcarbamoyl-AMP (TC-AMP) to the N6 group of A37, together with TsaE and TsaB. TsaD likely plays a direct catalytic role in this reaction.</text>
</comment>
<feature type="binding site" evidence="8">
    <location>
        <position position="114"/>
    </location>
    <ligand>
        <name>Fe cation</name>
        <dbReference type="ChEBI" id="CHEBI:24875"/>
    </ligand>
</feature>
<sequence>MRILAIETSCDETAAAVIENGRVKSNIIASQAKLHGKYGGVVPEVAAREHVPAIIPTIKLALKDAKLSLKQIDAIAVTQGPGLMTSLMVGVDTARALGVALGKPVIPVNHLEGHIYANFTYHVSRNTYHIFPALILIVSGGHTLLVLMKNHGKLKIVGETVDDAAGEAFDKTAKLLGLGYPGGPALAKLAKQGNPQAFNFPRPMINSKNLDFSFSGLKTAVLYKITKHVPRNMYHKTNLAASIQQAIIDVLIAKTEQAIKKYRPKTIMLGGGVAANNLLRQRYQLLSINYQLNVTIPALEYCTDNAAMIGLVAYYKIKGQRSKVKKYGPFSADPHLMLK</sequence>
<dbReference type="EC" id="2.3.1.234" evidence="8"/>
<dbReference type="GO" id="GO:0005737">
    <property type="term" value="C:cytoplasm"/>
    <property type="evidence" value="ECO:0007669"/>
    <property type="project" value="UniProtKB-SubCell"/>
</dbReference>
<dbReference type="CDD" id="cd24133">
    <property type="entry name" value="ASKHA_NBD_TsaD_bac"/>
    <property type="match status" value="1"/>
</dbReference>
<dbReference type="Pfam" id="PF00814">
    <property type="entry name" value="TsaD"/>
    <property type="match status" value="1"/>
</dbReference>
<keyword evidence="4 8" id="KW-0479">Metal-binding</keyword>
<dbReference type="PANTHER" id="PTHR11735:SF6">
    <property type="entry name" value="TRNA N6-ADENOSINE THREONYLCARBAMOYLTRANSFERASE, MITOCHONDRIAL"/>
    <property type="match status" value="1"/>
</dbReference>
<evidence type="ECO:0000256" key="5">
    <source>
        <dbReference type="ARBA" id="ARBA00023004"/>
    </source>
</evidence>
<dbReference type="InterPro" id="IPR022496">
    <property type="entry name" value="T6A_TsaB"/>
</dbReference>
<gene>
    <name evidence="8" type="primary">tsaD</name>
    <name evidence="10" type="ORF">A2720_04460</name>
</gene>
<dbReference type="PANTHER" id="PTHR11735">
    <property type="entry name" value="TRNA N6-ADENOSINE THREONYLCARBAMOYLTRANSFERASE"/>
    <property type="match status" value="1"/>
</dbReference>
<dbReference type="GO" id="GO:0061711">
    <property type="term" value="F:tRNA N(6)-L-threonylcarbamoyladenine synthase activity"/>
    <property type="evidence" value="ECO:0007669"/>
    <property type="project" value="UniProtKB-EC"/>
</dbReference>
<evidence type="ECO:0000256" key="7">
    <source>
        <dbReference type="ARBA" id="ARBA00048117"/>
    </source>
</evidence>
<evidence type="ECO:0000256" key="4">
    <source>
        <dbReference type="ARBA" id="ARBA00022723"/>
    </source>
</evidence>
<evidence type="ECO:0000256" key="8">
    <source>
        <dbReference type="HAMAP-Rule" id="MF_01445"/>
    </source>
</evidence>
<comment type="caution">
    <text evidence="8">Lacks conserved residue(s) required for the propagation of feature annotation.</text>
</comment>
<keyword evidence="6 8" id="KW-0012">Acyltransferase</keyword>
<comment type="catalytic activity">
    <reaction evidence="7 8">
        <text>L-threonylcarbamoyladenylate + adenosine(37) in tRNA = N(6)-L-threonylcarbamoyladenosine(37) in tRNA + AMP + H(+)</text>
        <dbReference type="Rhea" id="RHEA:37059"/>
        <dbReference type="Rhea" id="RHEA-COMP:10162"/>
        <dbReference type="Rhea" id="RHEA-COMP:10163"/>
        <dbReference type="ChEBI" id="CHEBI:15378"/>
        <dbReference type="ChEBI" id="CHEBI:73682"/>
        <dbReference type="ChEBI" id="CHEBI:74411"/>
        <dbReference type="ChEBI" id="CHEBI:74418"/>
        <dbReference type="ChEBI" id="CHEBI:456215"/>
        <dbReference type="EC" id="2.3.1.234"/>
    </reaction>
</comment>
<dbReference type="NCBIfam" id="TIGR03725">
    <property type="entry name" value="T6A_YeaZ"/>
    <property type="match status" value="1"/>
</dbReference>
<dbReference type="Proteomes" id="UP000178892">
    <property type="component" value="Unassembled WGS sequence"/>
</dbReference>
<reference evidence="10 11" key="1">
    <citation type="journal article" date="2016" name="Nat. Commun.">
        <title>Thousands of microbial genomes shed light on interconnected biogeochemical processes in an aquifer system.</title>
        <authorList>
            <person name="Anantharaman K."/>
            <person name="Brown C.T."/>
            <person name="Hug L.A."/>
            <person name="Sharon I."/>
            <person name="Castelle C.J."/>
            <person name="Probst A.J."/>
            <person name="Thomas B.C."/>
            <person name="Singh A."/>
            <person name="Wilkins M.J."/>
            <person name="Karaoz U."/>
            <person name="Brodie E.L."/>
            <person name="Williams K.H."/>
            <person name="Hubbard S.S."/>
            <person name="Banfield J.F."/>
        </authorList>
    </citation>
    <scope>NUCLEOTIDE SEQUENCE [LARGE SCALE GENOMIC DNA]</scope>
</reference>
<dbReference type="FunFam" id="3.30.420.40:FF:000040">
    <property type="entry name" value="tRNA N6-adenosine threonylcarbamoyltransferase"/>
    <property type="match status" value="1"/>
</dbReference>
<dbReference type="InterPro" id="IPR000905">
    <property type="entry name" value="Gcp-like_dom"/>
</dbReference>
<dbReference type="NCBIfam" id="TIGR03723">
    <property type="entry name" value="T6A_TsaD_YgjD"/>
    <property type="match status" value="1"/>
</dbReference>
<evidence type="ECO:0000256" key="3">
    <source>
        <dbReference type="ARBA" id="ARBA00022694"/>
    </source>
</evidence>
<dbReference type="NCBIfam" id="TIGR00329">
    <property type="entry name" value="gcp_kae1"/>
    <property type="match status" value="1"/>
</dbReference>
<dbReference type="PRINTS" id="PR00789">
    <property type="entry name" value="OSIALOPTASE"/>
</dbReference>
<dbReference type="InterPro" id="IPR022450">
    <property type="entry name" value="TsaD"/>
</dbReference>
<keyword evidence="5 8" id="KW-0408">Iron</keyword>
<dbReference type="GO" id="GO:0005506">
    <property type="term" value="F:iron ion binding"/>
    <property type="evidence" value="ECO:0007669"/>
    <property type="project" value="UniProtKB-UniRule"/>
</dbReference>
<evidence type="ECO:0000313" key="11">
    <source>
        <dbReference type="Proteomes" id="UP000178892"/>
    </source>
</evidence>
<dbReference type="FunFam" id="3.30.420.40:FF:000012">
    <property type="entry name" value="tRNA N6-adenosine threonylcarbamoyltransferase"/>
    <property type="match status" value="1"/>
</dbReference>
<accession>A0A1F5NT83</accession>
<feature type="domain" description="Gcp-like" evidence="9">
    <location>
        <begin position="23"/>
        <end position="310"/>
    </location>
</feature>
<name>A0A1F5NT83_9BACT</name>
<comment type="subcellular location">
    <subcellularLocation>
        <location evidence="8">Cytoplasm</location>
    </subcellularLocation>
</comment>
<dbReference type="Gene3D" id="3.30.420.40">
    <property type="match status" value="2"/>
</dbReference>
<evidence type="ECO:0000313" key="10">
    <source>
        <dbReference type="EMBL" id="OGE80784.1"/>
    </source>
</evidence>
<feature type="binding site" evidence="8">
    <location>
        <position position="276"/>
    </location>
    <ligand>
        <name>substrate</name>
    </ligand>
</feature>